<name>A0A2W1NW02_PAEXE</name>
<dbReference type="InterPro" id="IPR018392">
    <property type="entry name" value="LysM"/>
</dbReference>
<dbReference type="Proteomes" id="UP000214746">
    <property type="component" value="Unassembled WGS sequence"/>
</dbReference>
<feature type="transmembrane region" description="Helical" evidence="2">
    <location>
        <begin position="41"/>
        <end position="62"/>
    </location>
</feature>
<dbReference type="Gene3D" id="2.20.230.10">
    <property type="entry name" value="Resuscitation-promoting factor rpfb"/>
    <property type="match status" value="1"/>
</dbReference>
<dbReference type="InterPro" id="IPR050570">
    <property type="entry name" value="Cell_wall_metabolism_enzyme"/>
</dbReference>
<keyword evidence="2" id="KW-0472">Membrane</keyword>
<dbReference type="SMART" id="SM01208">
    <property type="entry name" value="G5"/>
    <property type="match status" value="1"/>
</dbReference>
<dbReference type="Pfam" id="PF01551">
    <property type="entry name" value="Peptidase_M23"/>
    <property type="match status" value="1"/>
</dbReference>
<dbReference type="PROSITE" id="PS51109">
    <property type="entry name" value="G5"/>
    <property type="match status" value="1"/>
</dbReference>
<feature type="domain" description="G5" evidence="3">
    <location>
        <begin position="308"/>
        <end position="389"/>
    </location>
</feature>
<evidence type="ECO:0000256" key="2">
    <source>
        <dbReference type="SAM" id="Phobius"/>
    </source>
</evidence>
<keyword evidence="2" id="KW-1133">Transmembrane helix</keyword>
<keyword evidence="1" id="KW-0732">Signal</keyword>
<dbReference type="InterPro" id="IPR036779">
    <property type="entry name" value="LysM_dom_sf"/>
</dbReference>
<dbReference type="PROSITE" id="PS51782">
    <property type="entry name" value="LYSM"/>
    <property type="match status" value="1"/>
</dbReference>
<dbReference type="Pfam" id="PF07501">
    <property type="entry name" value="G5"/>
    <property type="match status" value="1"/>
</dbReference>
<evidence type="ECO:0000259" key="3">
    <source>
        <dbReference type="PROSITE" id="PS51109"/>
    </source>
</evidence>
<dbReference type="InterPro" id="IPR016047">
    <property type="entry name" value="M23ase_b-sheet_dom"/>
</dbReference>
<dbReference type="CDD" id="cd12797">
    <property type="entry name" value="M23_peptidase"/>
    <property type="match status" value="1"/>
</dbReference>
<sequence length="519" mass="57541">MYYRADSMNRLLKRLYTFHHYTALWEVQVDYTTSWMKEKRWIISCGSLAVLALIFSFVYMYMLHHTVTRYRVVAGTEAIGAVSNPDVVWQWLERKKTEVALAHPSVQAEVKLPDLQFVREREYEAWYDDAQAIAALNKRARIQMNGVQIRIEGKPIGFVRDEAAAVALLDQVKQKYMGGAANGNSSILARTAEGTVQAPNAAAAQQHQQPPAADSGPVIESAEFVQQVEFATMEVTPSDISDTGTLFNTIETGHVQPVKYTVQAGDCISCIAYKFQISRQAIYDNNPSVKNNIIRAGDELDLTVRQPLLSVKTREKHTVTVEVPYEITYIDDPTLRAGVKETKIPGANGLKEVTYVTTRINGEFQEQSAANETLLRPMTAAVMRKGTKVIPGVGTGTFAWPVYRAKLTSVYGKRWGGFHPGTDMVSDHTAIMAADHGKAAYAGWKKGYGNCIIIDHQNGYSTLYGHLSKILISKGDAVEKGDKIGVMGTTGNSTGVHLHFEVRKGDEQQNPLKFLTDSQ</sequence>
<evidence type="ECO:0000259" key="4">
    <source>
        <dbReference type="PROSITE" id="PS51782"/>
    </source>
</evidence>
<dbReference type="CDD" id="cd00118">
    <property type="entry name" value="LysM"/>
    <property type="match status" value="1"/>
</dbReference>
<dbReference type="GO" id="GO:0004222">
    <property type="term" value="F:metalloendopeptidase activity"/>
    <property type="evidence" value="ECO:0007669"/>
    <property type="project" value="TreeGrafter"/>
</dbReference>
<accession>A0A2W1NW02</accession>
<dbReference type="PANTHER" id="PTHR21666:SF270">
    <property type="entry name" value="MUREIN HYDROLASE ACTIVATOR ENVC"/>
    <property type="match status" value="1"/>
</dbReference>
<dbReference type="InterPro" id="IPR011098">
    <property type="entry name" value="G5_dom"/>
</dbReference>
<dbReference type="SUPFAM" id="SSF54106">
    <property type="entry name" value="LysM domain"/>
    <property type="match status" value="1"/>
</dbReference>
<dbReference type="AlphaFoldDB" id="A0A2W1NW02"/>
<organism evidence="5 6">
    <name type="scientific">Paenibacillus xerothermodurans</name>
    <dbReference type="NCBI Taxonomy" id="1977292"/>
    <lineage>
        <taxon>Bacteria</taxon>
        <taxon>Bacillati</taxon>
        <taxon>Bacillota</taxon>
        <taxon>Bacilli</taxon>
        <taxon>Bacillales</taxon>
        <taxon>Paenibacillaceae</taxon>
        <taxon>Paenibacillus</taxon>
    </lineage>
</organism>
<dbReference type="InterPro" id="IPR011055">
    <property type="entry name" value="Dup_hybrid_motif"/>
</dbReference>
<feature type="domain" description="LysM" evidence="4">
    <location>
        <begin position="258"/>
        <end position="302"/>
    </location>
</feature>
<keyword evidence="6" id="KW-1185">Reference proteome</keyword>
<proteinExistence type="predicted"/>
<dbReference type="Pfam" id="PF01476">
    <property type="entry name" value="LysM"/>
    <property type="match status" value="1"/>
</dbReference>
<dbReference type="PANTHER" id="PTHR21666">
    <property type="entry name" value="PEPTIDASE-RELATED"/>
    <property type="match status" value="1"/>
</dbReference>
<dbReference type="SUPFAM" id="SSF51261">
    <property type="entry name" value="Duplicated hybrid motif"/>
    <property type="match status" value="1"/>
</dbReference>
<comment type="caution">
    <text evidence="5">The sequence shown here is derived from an EMBL/GenBank/DDBJ whole genome shotgun (WGS) entry which is preliminary data.</text>
</comment>
<reference evidence="5" key="1">
    <citation type="submission" date="2018-06" db="EMBL/GenBank/DDBJ databases">
        <title>Paenibacillus xerothermodurans sp. nov. an extremely dry heat resistant spore forming bacterium isolated from the soil of Cape Canaveral, Florida.</title>
        <authorList>
            <person name="Seuylemezian A."/>
            <person name="Kaur N."/>
            <person name="Patil P."/>
            <person name="Patil P."/>
            <person name="Mayilraj S."/>
            <person name="Vaishampayan P."/>
        </authorList>
    </citation>
    <scope>NUCLEOTIDE SEQUENCE [LARGE SCALE GENOMIC DNA]</scope>
    <source>
        <strain evidence="5">ATCC 27380</strain>
    </source>
</reference>
<dbReference type="Gene3D" id="3.10.350.10">
    <property type="entry name" value="LysM domain"/>
    <property type="match status" value="1"/>
</dbReference>
<protein>
    <submittedName>
        <fullName evidence="5">LysM peptidoglycan-binding domain-containing protein</fullName>
    </submittedName>
</protein>
<dbReference type="SMART" id="SM00257">
    <property type="entry name" value="LysM"/>
    <property type="match status" value="1"/>
</dbReference>
<gene>
    <name evidence="5" type="ORF">CBW46_005705</name>
</gene>
<evidence type="ECO:0000256" key="1">
    <source>
        <dbReference type="ARBA" id="ARBA00022729"/>
    </source>
</evidence>
<evidence type="ECO:0000313" key="5">
    <source>
        <dbReference type="EMBL" id="PZE21896.1"/>
    </source>
</evidence>
<dbReference type="Gene3D" id="2.70.70.10">
    <property type="entry name" value="Glucose Permease (Domain IIA)"/>
    <property type="match status" value="1"/>
</dbReference>
<keyword evidence="2" id="KW-0812">Transmembrane</keyword>
<evidence type="ECO:0000313" key="6">
    <source>
        <dbReference type="Proteomes" id="UP000214746"/>
    </source>
</evidence>
<dbReference type="EMBL" id="NHRJ02000002">
    <property type="protein sequence ID" value="PZE21896.1"/>
    <property type="molecule type" value="Genomic_DNA"/>
</dbReference>